<dbReference type="InterPro" id="IPR036388">
    <property type="entry name" value="WH-like_DNA-bd_sf"/>
</dbReference>
<dbReference type="EMBL" id="OMOH01000007">
    <property type="protein sequence ID" value="SPF68925.1"/>
    <property type="molecule type" value="Genomic_DNA"/>
</dbReference>
<feature type="domain" description="HTH marR-type" evidence="2">
    <location>
        <begin position="45"/>
        <end position="177"/>
    </location>
</feature>
<evidence type="ECO:0000313" key="3">
    <source>
        <dbReference type="EMBL" id="SPF68925.1"/>
    </source>
</evidence>
<dbReference type="Gene3D" id="1.10.10.10">
    <property type="entry name" value="Winged helix-like DNA-binding domain superfamily/Winged helix DNA-binding domain"/>
    <property type="match status" value="1"/>
</dbReference>
<dbReference type="InterPro" id="IPR039422">
    <property type="entry name" value="MarR/SlyA-like"/>
</dbReference>
<evidence type="ECO:0000259" key="2">
    <source>
        <dbReference type="PROSITE" id="PS50995"/>
    </source>
</evidence>
<dbReference type="GO" id="GO:0003700">
    <property type="term" value="F:DNA-binding transcription factor activity"/>
    <property type="evidence" value="ECO:0007669"/>
    <property type="project" value="InterPro"/>
</dbReference>
<keyword evidence="4" id="KW-1185">Reference proteome</keyword>
<dbReference type="PANTHER" id="PTHR33164:SF43">
    <property type="entry name" value="HTH-TYPE TRANSCRIPTIONAL REPRESSOR YETL"/>
    <property type="match status" value="1"/>
</dbReference>
<dbReference type="AlphaFoldDB" id="A0A375I621"/>
<dbReference type="InterPro" id="IPR036390">
    <property type="entry name" value="WH_DNA-bd_sf"/>
</dbReference>
<evidence type="ECO:0000313" key="4">
    <source>
        <dbReference type="Proteomes" id="UP000265962"/>
    </source>
</evidence>
<dbReference type="Pfam" id="PF12802">
    <property type="entry name" value="MarR_2"/>
    <property type="match status" value="1"/>
</dbReference>
<dbReference type="InterPro" id="IPR000835">
    <property type="entry name" value="HTH_MarR-typ"/>
</dbReference>
<dbReference type="PANTHER" id="PTHR33164">
    <property type="entry name" value="TRANSCRIPTIONAL REGULATOR, MARR FAMILY"/>
    <property type="match status" value="1"/>
</dbReference>
<protein>
    <submittedName>
        <fullName evidence="3">MarR-type HTH domain profile</fullName>
    </submittedName>
</protein>
<dbReference type="SUPFAM" id="SSF46785">
    <property type="entry name" value="Winged helix' DNA-binding domain"/>
    <property type="match status" value="1"/>
</dbReference>
<evidence type="ECO:0000256" key="1">
    <source>
        <dbReference type="SAM" id="MobiDB-lite"/>
    </source>
</evidence>
<reference evidence="4" key="1">
    <citation type="submission" date="2018-02" db="EMBL/GenBank/DDBJ databases">
        <authorList>
            <person name="Hornung B."/>
        </authorList>
    </citation>
    <scope>NUCLEOTIDE SEQUENCE [LARGE SCALE GENOMIC DNA]</scope>
</reference>
<proteinExistence type="predicted"/>
<name>A0A375I621_9ACTN</name>
<feature type="region of interest" description="Disordered" evidence="1">
    <location>
        <begin position="1"/>
        <end position="35"/>
    </location>
</feature>
<dbReference type="PROSITE" id="PS50995">
    <property type="entry name" value="HTH_MARR_2"/>
    <property type="match status" value="1"/>
</dbReference>
<sequence>MMILGQDTDMHNGDMADTERRDAGRAGFGDRAGGDRRIEDESGLGALVGYRLKQVQAALRSRIDAVLRPLGLTTPQYACLELLGRSPGASGAELARGAFVSRQTMNVVLRSLQDQGLVAHSRRMGGGRAQPLELTSQGDELWRRAAQRVAGVEALMVSRLSDEQGRDLHRALTACAEALEGSCAEHA</sequence>
<gene>
    <name evidence="3" type="ORF">PROPJV5_1900</name>
</gene>
<dbReference type="GO" id="GO:0006950">
    <property type="term" value="P:response to stress"/>
    <property type="evidence" value="ECO:0007669"/>
    <property type="project" value="TreeGrafter"/>
</dbReference>
<dbReference type="Proteomes" id="UP000265962">
    <property type="component" value="Unassembled WGS sequence"/>
</dbReference>
<dbReference type="SMART" id="SM00347">
    <property type="entry name" value="HTH_MARR"/>
    <property type="match status" value="1"/>
</dbReference>
<accession>A0A375I621</accession>
<feature type="compositionally biased region" description="Basic and acidic residues" evidence="1">
    <location>
        <begin position="8"/>
        <end position="24"/>
    </location>
</feature>
<organism evidence="3 4">
    <name type="scientific">Propionibacterium ruminifibrarum</name>
    <dbReference type="NCBI Taxonomy" id="1962131"/>
    <lineage>
        <taxon>Bacteria</taxon>
        <taxon>Bacillati</taxon>
        <taxon>Actinomycetota</taxon>
        <taxon>Actinomycetes</taxon>
        <taxon>Propionibacteriales</taxon>
        <taxon>Propionibacteriaceae</taxon>
        <taxon>Propionibacterium</taxon>
    </lineage>
</organism>